<feature type="transmembrane region" description="Helical" evidence="8">
    <location>
        <begin position="533"/>
        <end position="557"/>
    </location>
</feature>
<dbReference type="InterPro" id="IPR035906">
    <property type="entry name" value="MetI-like_sf"/>
</dbReference>
<dbReference type="PANTHER" id="PTHR43357:SF4">
    <property type="entry name" value="INNER MEMBRANE ABC TRANSPORTER PERMEASE PROTEIN YDCV"/>
    <property type="match status" value="1"/>
</dbReference>
<dbReference type="GO" id="GO:0005886">
    <property type="term" value="C:plasma membrane"/>
    <property type="evidence" value="ECO:0007669"/>
    <property type="project" value="UniProtKB-SubCell"/>
</dbReference>
<evidence type="ECO:0000256" key="3">
    <source>
        <dbReference type="ARBA" id="ARBA00022475"/>
    </source>
</evidence>
<evidence type="ECO:0000256" key="5">
    <source>
        <dbReference type="ARBA" id="ARBA00022692"/>
    </source>
</evidence>
<dbReference type="STRING" id="1616788.AR543_06580"/>
<feature type="transmembrane region" description="Helical" evidence="8">
    <location>
        <begin position="445"/>
        <end position="462"/>
    </location>
</feature>
<keyword evidence="4" id="KW-0997">Cell inner membrane</keyword>
<dbReference type="SUPFAM" id="SSF161098">
    <property type="entry name" value="MetI-like"/>
    <property type="match status" value="2"/>
</dbReference>
<dbReference type="PROSITE" id="PS50928">
    <property type="entry name" value="ABC_TM1"/>
    <property type="match status" value="2"/>
</dbReference>
<feature type="transmembrane region" description="Helical" evidence="8">
    <location>
        <begin position="36"/>
        <end position="59"/>
    </location>
</feature>
<sequence length="612" mass="67923">MSSKSLQPISLKRNRSRLWNQVTGWLRNPVNLIGTIGLLFLAYTIIWPVIEILIATFVWKQQDMRITAAANPGHFTFYHWQRVLASEISPSLFYKPILHASAVAVTVSFISMVLGCGLAWLVTRTDLPFKKGITFLAVIPYLLPSWVIAQAWLTFFKNEKIGGTPGILQSLTHMSTPDWLAYGFVPIVASLSIHDSVYFFLLVGAALSSMNSQLEEAASMSGAGRARILRRIVFPLMLPAILSGFILTFTRAISSYGVPAILGTPVDFYMISTMLYSSMRARLTTEAHVLSLMLMLISMLMIYMNHRIVGRQRSFVTVTGKDSHKTLMPLGRLRRPMAAVTVVLMTLVSVVPLLILLVQTFMLREGVYTADNWTLHYWLGGSISGINSGEKGVLQNPIFLLALRNSLWIAAISSVIAAVVGLILGYVAARGKQTWIGRMVDQVSFFPYLIPGISLSAIYITMFAKPHFIVPALYGTVWLIILITVVKELPFTVKAGSASVMQIGGELEESAQISGASWWTRFRRILLPLNRKSLLSAFLLVFIGAMKETELIIMLVTPRTETLTTLTFEYVEKGYTQLTNVVLMIMIAIVILVYYLATKYGKADLTTGIGGQ</sequence>
<keyword evidence="7 8" id="KW-0472">Membrane</keyword>
<evidence type="ECO:0000259" key="9">
    <source>
        <dbReference type="PROSITE" id="PS50928"/>
    </source>
</evidence>
<name>A0A172ZDG8_9BACL</name>
<dbReference type="RefSeq" id="WP_060532865.1">
    <property type="nucleotide sequence ID" value="NZ_CP013023.1"/>
</dbReference>
<evidence type="ECO:0000256" key="1">
    <source>
        <dbReference type="ARBA" id="ARBA00004429"/>
    </source>
</evidence>
<dbReference type="AlphaFoldDB" id="A0A172ZDG8"/>
<dbReference type="CDD" id="cd06261">
    <property type="entry name" value="TM_PBP2"/>
    <property type="match status" value="2"/>
</dbReference>
<dbReference type="Gene3D" id="1.10.3720.10">
    <property type="entry name" value="MetI-like"/>
    <property type="match status" value="2"/>
</dbReference>
<evidence type="ECO:0000256" key="6">
    <source>
        <dbReference type="ARBA" id="ARBA00022989"/>
    </source>
</evidence>
<dbReference type="Pfam" id="PF00528">
    <property type="entry name" value="BPD_transp_1"/>
    <property type="match status" value="2"/>
</dbReference>
<accession>A0A172ZDG8</accession>
<feature type="transmembrane region" description="Helical" evidence="8">
    <location>
        <begin position="97"/>
        <end position="121"/>
    </location>
</feature>
<keyword evidence="11" id="KW-1185">Reference proteome</keyword>
<comment type="similarity">
    <text evidence="8">Belongs to the binding-protein-dependent transport system permease family.</text>
</comment>
<dbReference type="GO" id="GO:0055085">
    <property type="term" value="P:transmembrane transport"/>
    <property type="evidence" value="ECO:0007669"/>
    <property type="project" value="InterPro"/>
</dbReference>
<reference evidence="11" key="1">
    <citation type="submission" date="2015-10" db="EMBL/GenBank/DDBJ databases">
        <title>Genome of Paenibacillus bovis sp. nov.</title>
        <authorList>
            <person name="Wu Z."/>
            <person name="Gao C."/>
            <person name="Liu Z."/>
            <person name="Zheng H."/>
        </authorList>
    </citation>
    <scope>NUCLEOTIDE SEQUENCE [LARGE SCALE GENOMIC DNA]</scope>
    <source>
        <strain evidence="11">BD3526</strain>
    </source>
</reference>
<gene>
    <name evidence="10" type="ORF">AR543_06580</name>
</gene>
<feature type="transmembrane region" description="Helical" evidence="8">
    <location>
        <begin position="468"/>
        <end position="486"/>
    </location>
</feature>
<dbReference type="Proteomes" id="UP000078148">
    <property type="component" value="Chromosome"/>
</dbReference>
<reference evidence="10 11" key="2">
    <citation type="journal article" date="2016" name="Int. J. Syst. Evol. Microbiol.">
        <title>Paenibacillus bovis sp. nov., isolated from raw yak (Bos grunniens) milk.</title>
        <authorList>
            <person name="Gao C."/>
            <person name="Han J."/>
            <person name="Liu Z."/>
            <person name="Xu X."/>
            <person name="Hang F."/>
            <person name="Wu Z."/>
        </authorList>
    </citation>
    <scope>NUCLEOTIDE SEQUENCE [LARGE SCALE GENOMIC DNA]</scope>
    <source>
        <strain evidence="10 11">BD3526</strain>
    </source>
</reference>
<evidence type="ECO:0000256" key="4">
    <source>
        <dbReference type="ARBA" id="ARBA00022519"/>
    </source>
</evidence>
<dbReference type="KEGG" id="pbv:AR543_06580"/>
<dbReference type="InterPro" id="IPR000515">
    <property type="entry name" value="MetI-like"/>
</dbReference>
<evidence type="ECO:0000256" key="7">
    <source>
        <dbReference type="ARBA" id="ARBA00023136"/>
    </source>
</evidence>
<feature type="domain" description="ABC transmembrane type-1" evidence="9">
    <location>
        <begin position="97"/>
        <end position="305"/>
    </location>
</feature>
<evidence type="ECO:0000256" key="2">
    <source>
        <dbReference type="ARBA" id="ARBA00022448"/>
    </source>
</evidence>
<keyword evidence="3" id="KW-1003">Cell membrane</keyword>
<keyword evidence="6 8" id="KW-1133">Transmembrane helix</keyword>
<organism evidence="10 11">
    <name type="scientific">Paenibacillus bovis</name>
    <dbReference type="NCBI Taxonomy" id="1616788"/>
    <lineage>
        <taxon>Bacteria</taxon>
        <taxon>Bacillati</taxon>
        <taxon>Bacillota</taxon>
        <taxon>Bacilli</taxon>
        <taxon>Bacillales</taxon>
        <taxon>Paenibacillaceae</taxon>
        <taxon>Paenibacillus</taxon>
    </lineage>
</organism>
<feature type="transmembrane region" description="Helical" evidence="8">
    <location>
        <begin position="133"/>
        <end position="153"/>
    </location>
</feature>
<protein>
    <submittedName>
        <fullName evidence="10">ABC transporter permease</fullName>
    </submittedName>
</protein>
<keyword evidence="2 8" id="KW-0813">Transport</keyword>
<feature type="transmembrane region" description="Helical" evidence="8">
    <location>
        <begin position="577"/>
        <end position="597"/>
    </location>
</feature>
<proteinExistence type="inferred from homology"/>
<dbReference type="EMBL" id="CP013023">
    <property type="protein sequence ID" value="ANF95696.1"/>
    <property type="molecule type" value="Genomic_DNA"/>
</dbReference>
<dbReference type="OrthoDB" id="9776648at2"/>
<feature type="transmembrane region" description="Helical" evidence="8">
    <location>
        <begin position="228"/>
        <end position="249"/>
    </location>
</feature>
<dbReference type="PANTHER" id="PTHR43357">
    <property type="entry name" value="INNER MEMBRANE ABC TRANSPORTER PERMEASE PROTEIN YDCV"/>
    <property type="match status" value="1"/>
</dbReference>
<evidence type="ECO:0000313" key="10">
    <source>
        <dbReference type="EMBL" id="ANF95696.1"/>
    </source>
</evidence>
<feature type="transmembrane region" description="Helical" evidence="8">
    <location>
        <begin position="287"/>
        <end position="304"/>
    </location>
</feature>
<feature type="domain" description="ABC transmembrane type-1" evidence="9">
    <location>
        <begin position="403"/>
        <end position="597"/>
    </location>
</feature>
<feature type="transmembrane region" description="Helical" evidence="8">
    <location>
        <begin position="407"/>
        <end position="429"/>
    </location>
</feature>
<feature type="transmembrane region" description="Helical" evidence="8">
    <location>
        <begin position="179"/>
        <end position="207"/>
    </location>
</feature>
<keyword evidence="5 8" id="KW-0812">Transmembrane</keyword>
<evidence type="ECO:0000313" key="11">
    <source>
        <dbReference type="Proteomes" id="UP000078148"/>
    </source>
</evidence>
<feature type="transmembrane region" description="Helical" evidence="8">
    <location>
        <begin position="337"/>
        <end position="358"/>
    </location>
</feature>
<evidence type="ECO:0000256" key="8">
    <source>
        <dbReference type="RuleBase" id="RU363032"/>
    </source>
</evidence>
<comment type="subcellular location">
    <subcellularLocation>
        <location evidence="1">Cell inner membrane</location>
        <topology evidence="1">Multi-pass membrane protein</topology>
    </subcellularLocation>
    <subcellularLocation>
        <location evidence="8">Cell membrane</location>
        <topology evidence="8">Multi-pass membrane protein</topology>
    </subcellularLocation>
</comment>